<dbReference type="Pfam" id="PF24883">
    <property type="entry name" value="NPHP3_N"/>
    <property type="match status" value="1"/>
</dbReference>
<dbReference type="OrthoDB" id="5967843at2759"/>
<dbReference type="InterPro" id="IPR027417">
    <property type="entry name" value="P-loop_NTPase"/>
</dbReference>
<dbReference type="SUPFAM" id="SSF52540">
    <property type="entry name" value="P-loop containing nucleoside triphosphate hydrolases"/>
    <property type="match status" value="1"/>
</dbReference>
<keyword evidence="1" id="KW-0677">Repeat</keyword>
<evidence type="ECO:0000313" key="4">
    <source>
        <dbReference type="EMBL" id="KAF7348950.1"/>
    </source>
</evidence>
<name>A0A8H6XZA2_9AGAR</name>
<feature type="compositionally biased region" description="Polar residues" evidence="2">
    <location>
        <begin position="56"/>
        <end position="69"/>
    </location>
</feature>
<keyword evidence="5" id="KW-1185">Reference proteome</keyword>
<feature type="compositionally biased region" description="Polar residues" evidence="2">
    <location>
        <begin position="39"/>
        <end position="48"/>
    </location>
</feature>
<sequence length="540" mass="60493">MIRPTATTHRSHLDSSIGPISSGLRSSGQLLPKRPLPPNGSQYPQSKYHSADVHADSSQPSGYVNVETSPASNNSAFPWNRSQNAPATSINGGTFIGGNVHNIHHGEAGDAFHDSAERYPQPRCHPETRTKLLDVLWNWACGIEPPRNWSSDDGDLDEPSHDFLSTGDTQPGSDILWLNGPAGSGKSAVAQSFCQRLKDEGCLGGSFFFKRGHFSRGNAKKLFPTIAYQLALLLPELKHLISQAAENDPAIVDRTLSYQLQELIVEPCRRSHLSTPVPIIIDGLDECDGDDIQQEILRSISSTVHQEHLPILFLVASRPESHIRETFSDPCLDKFHWPLNINQSFHDVYKYLLAEFGRIHREHRTMAAVPSPWPQTDIVEDLVRKSSGYFIYVSTVIKFIDDKRFRPVNRLEIILGIKSSNFGSPFDGLDQLYQLILSAFIAAPLCVSVCKLERLLELEMGDVRLILRDRLHSLIKMPSPEEDQREGLRVHHASLQDFLESPTRSGPFSVSGSEYRTNVTYHILKAFTQELDDRRALVTW</sequence>
<dbReference type="AlphaFoldDB" id="A0A8H6XZA2"/>
<evidence type="ECO:0000256" key="2">
    <source>
        <dbReference type="SAM" id="MobiDB-lite"/>
    </source>
</evidence>
<organism evidence="4 5">
    <name type="scientific">Mycena venus</name>
    <dbReference type="NCBI Taxonomy" id="2733690"/>
    <lineage>
        <taxon>Eukaryota</taxon>
        <taxon>Fungi</taxon>
        <taxon>Dikarya</taxon>
        <taxon>Basidiomycota</taxon>
        <taxon>Agaricomycotina</taxon>
        <taxon>Agaricomycetes</taxon>
        <taxon>Agaricomycetidae</taxon>
        <taxon>Agaricales</taxon>
        <taxon>Marasmiineae</taxon>
        <taxon>Mycenaceae</taxon>
        <taxon>Mycena</taxon>
    </lineage>
</organism>
<dbReference type="PANTHER" id="PTHR10039">
    <property type="entry name" value="AMELOGENIN"/>
    <property type="match status" value="1"/>
</dbReference>
<dbReference type="Gene3D" id="3.40.50.300">
    <property type="entry name" value="P-loop containing nucleotide triphosphate hydrolases"/>
    <property type="match status" value="1"/>
</dbReference>
<feature type="domain" description="Nephrocystin 3-like N-terminal" evidence="3">
    <location>
        <begin position="167"/>
        <end position="318"/>
    </location>
</feature>
<reference evidence="4" key="1">
    <citation type="submission" date="2020-05" db="EMBL/GenBank/DDBJ databases">
        <title>Mycena genomes resolve the evolution of fungal bioluminescence.</title>
        <authorList>
            <person name="Tsai I.J."/>
        </authorList>
    </citation>
    <scope>NUCLEOTIDE SEQUENCE</scope>
    <source>
        <strain evidence="4">CCC161011</strain>
    </source>
</reference>
<accession>A0A8H6XZA2</accession>
<dbReference type="EMBL" id="JACAZI010000011">
    <property type="protein sequence ID" value="KAF7348950.1"/>
    <property type="molecule type" value="Genomic_DNA"/>
</dbReference>
<comment type="caution">
    <text evidence="4">The sequence shown here is derived from an EMBL/GenBank/DDBJ whole genome shotgun (WGS) entry which is preliminary data.</text>
</comment>
<dbReference type="PANTHER" id="PTHR10039:SF17">
    <property type="entry name" value="FUNGAL STAND N-TERMINAL GOODBYE DOMAIN-CONTAINING PROTEIN-RELATED"/>
    <property type="match status" value="1"/>
</dbReference>
<dbReference type="InterPro" id="IPR056884">
    <property type="entry name" value="NPHP3-like_N"/>
</dbReference>
<evidence type="ECO:0000259" key="3">
    <source>
        <dbReference type="Pfam" id="PF24883"/>
    </source>
</evidence>
<evidence type="ECO:0000256" key="1">
    <source>
        <dbReference type="ARBA" id="ARBA00022737"/>
    </source>
</evidence>
<feature type="region of interest" description="Disordered" evidence="2">
    <location>
        <begin position="1"/>
        <end position="69"/>
    </location>
</feature>
<evidence type="ECO:0000313" key="5">
    <source>
        <dbReference type="Proteomes" id="UP000620124"/>
    </source>
</evidence>
<dbReference type="Proteomes" id="UP000620124">
    <property type="component" value="Unassembled WGS sequence"/>
</dbReference>
<gene>
    <name evidence="4" type="ORF">MVEN_01415600</name>
</gene>
<protein>
    <submittedName>
        <fullName evidence="4">NACHT domain-containing protein</fullName>
    </submittedName>
</protein>
<proteinExistence type="predicted"/>